<gene>
    <name evidence="1" type="ORF">RPERSI_LOCUS26543</name>
</gene>
<dbReference type="Proteomes" id="UP000789920">
    <property type="component" value="Unassembled WGS sequence"/>
</dbReference>
<protein>
    <submittedName>
        <fullName evidence="1">28503_t:CDS:1</fullName>
    </submittedName>
</protein>
<keyword evidence="2" id="KW-1185">Reference proteome</keyword>
<evidence type="ECO:0000313" key="1">
    <source>
        <dbReference type="EMBL" id="CAG8825647.1"/>
    </source>
</evidence>
<sequence>MMRDFIYSASLNGNATEQETKQLLELKALVNVNAKGENPMAVALFLTFLSTFCPDENKVYADTEDLLENEEQKEQIGSFMSSEDYQIVGKVALFLSSGNEIVGEKKGSHKNKKDIP</sequence>
<evidence type="ECO:0000313" key="2">
    <source>
        <dbReference type="Proteomes" id="UP000789920"/>
    </source>
</evidence>
<reference evidence="1" key="1">
    <citation type="submission" date="2021-06" db="EMBL/GenBank/DDBJ databases">
        <authorList>
            <person name="Kallberg Y."/>
            <person name="Tangrot J."/>
            <person name="Rosling A."/>
        </authorList>
    </citation>
    <scope>NUCLEOTIDE SEQUENCE</scope>
    <source>
        <strain evidence="1">MA461A</strain>
    </source>
</reference>
<feature type="non-terminal residue" evidence="1">
    <location>
        <position position="116"/>
    </location>
</feature>
<organism evidence="1 2">
    <name type="scientific">Racocetra persica</name>
    <dbReference type="NCBI Taxonomy" id="160502"/>
    <lineage>
        <taxon>Eukaryota</taxon>
        <taxon>Fungi</taxon>
        <taxon>Fungi incertae sedis</taxon>
        <taxon>Mucoromycota</taxon>
        <taxon>Glomeromycotina</taxon>
        <taxon>Glomeromycetes</taxon>
        <taxon>Diversisporales</taxon>
        <taxon>Gigasporaceae</taxon>
        <taxon>Racocetra</taxon>
    </lineage>
</organism>
<accession>A0ACA9S596</accession>
<dbReference type="EMBL" id="CAJVQC010090846">
    <property type="protein sequence ID" value="CAG8825647.1"/>
    <property type="molecule type" value="Genomic_DNA"/>
</dbReference>
<proteinExistence type="predicted"/>
<name>A0ACA9S596_9GLOM</name>
<comment type="caution">
    <text evidence="1">The sequence shown here is derived from an EMBL/GenBank/DDBJ whole genome shotgun (WGS) entry which is preliminary data.</text>
</comment>